<keyword evidence="1" id="KW-0472">Membrane</keyword>
<dbReference type="EMBL" id="FOHJ01000001">
    <property type="protein sequence ID" value="SES75886.1"/>
    <property type="molecule type" value="Genomic_DNA"/>
</dbReference>
<keyword evidence="1" id="KW-0812">Transmembrane</keyword>
<proteinExistence type="predicted"/>
<dbReference type="STRING" id="237682.SAMN05421676_101378"/>
<evidence type="ECO:0000256" key="1">
    <source>
        <dbReference type="SAM" id="Phobius"/>
    </source>
</evidence>
<protein>
    <recommendedName>
        <fullName evidence="4">PRK06770 family protein</fullName>
    </recommendedName>
</protein>
<dbReference type="Proteomes" id="UP000199095">
    <property type="component" value="Unassembled WGS sequence"/>
</dbReference>
<accession>A0A1H9Z303</accession>
<dbReference type="OrthoDB" id="1932566at2"/>
<keyword evidence="1" id="KW-1133">Transmembrane helix</keyword>
<sequence length="181" mass="20768">MKKAWIIIGIIFLFIGGAFIGVYYGLTTTADGSESADNQAQEKIEEEREDIKGTITEKDLQTFAEQSLNPFGTEEKKTELRDVHFQEFIHGMSHQKVKASKKWGFYELHPKRVEWLLSALDQVEVTHEAVYRDILVKWSERDFTEVDQDHNAIWELQNGTVGKATGILSAEEEQAYIESQK</sequence>
<evidence type="ECO:0008006" key="4">
    <source>
        <dbReference type="Google" id="ProtNLM"/>
    </source>
</evidence>
<dbReference type="AlphaFoldDB" id="A0A1H9Z303"/>
<organism evidence="2 3">
    <name type="scientific">Salinibacillus kushneri</name>
    <dbReference type="NCBI Taxonomy" id="237682"/>
    <lineage>
        <taxon>Bacteria</taxon>
        <taxon>Bacillati</taxon>
        <taxon>Bacillota</taxon>
        <taxon>Bacilli</taxon>
        <taxon>Bacillales</taxon>
        <taxon>Bacillaceae</taxon>
        <taxon>Salinibacillus</taxon>
    </lineage>
</organism>
<name>A0A1H9Z303_9BACI</name>
<dbReference type="Pfam" id="PF19754">
    <property type="entry name" value="DUF6241"/>
    <property type="match status" value="1"/>
</dbReference>
<gene>
    <name evidence="2" type="ORF">SAMN05421676_101378</name>
</gene>
<feature type="transmembrane region" description="Helical" evidence="1">
    <location>
        <begin position="5"/>
        <end position="26"/>
    </location>
</feature>
<evidence type="ECO:0000313" key="3">
    <source>
        <dbReference type="Proteomes" id="UP000199095"/>
    </source>
</evidence>
<dbReference type="RefSeq" id="WP_093131378.1">
    <property type="nucleotide sequence ID" value="NZ_FOHJ01000001.1"/>
</dbReference>
<dbReference type="InterPro" id="IPR046208">
    <property type="entry name" value="DUF6241"/>
</dbReference>
<reference evidence="3" key="1">
    <citation type="submission" date="2016-10" db="EMBL/GenBank/DDBJ databases">
        <authorList>
            <person name="Varghese N."/>
            <person name="Submissions S."/>
        </authorList>
    </citation>
    <scope>NUCLEOTIDE SEQUENCE [LARGE SCALE GENOMIC DNA]</scope>
    <source>
        <strain evidence="3">CGMCC 1.3566</strain>
    </source>
</reference>
<keyword evidence="3" id="KW-1185">Reference proteome</keyword>
<evidence type="ECO:0000313" key="2">
    <source>
        <dbReference type="EMBL" id="SES75886.1"/>
    </source>
</evidence>